<name>A0A1N7MUC6_9FLAO</name>
<evidence type="ECO:0000313" key="3">
    <source>
        <dbReference type="Proteomes" id="UP000185839"/>
    </source>
</evidence>
<keyword evidence="2" id="KW-0238">DNA-binding</keyword>
<gene>
    <name evidence="2" type="ORF">SAMN05421789_11052</name>
</gene>
<dbReference type="AlphaFoldDB" id="A0A1N7MUC6"/>
<sequence length="154" mass="17505">MTSKEKYLSKLANRESVAVTEARERIKNREWLQESQNLALRILMRLDKLGMKQKDLAKELGVSAQYVNKLLKGKEKFSWDNIIAIQRILNMPILSGYQPTLVLMSKPYSGKGEIVSPANPVNSSEKEVDVKMGKLVSLFGNDKQYETYQPALSQ</sequence>
<accession>A0A1N7MUC6</accession>
<protein>
    <submittedName>
        <fullName evidence="2">DNA-binding transcriptional regulator, XRE-family HTH domain</fullName>
    </submittedName>
</protein>
<dbReference type="InterPro" id="IPR010982">
    <property type="entry name" value="Lambda_DNA-bd_dom_sf"/>
</dbReference>
<feature type="domain" description="HTH cro/C1-type" evidence="1">
    <location>
        <begin position="48"/>
        <end position="96"/>
    </location>
</feature>
<dbReference type="GO" id="GO:0003677">
    <property type="term" value="F:DNA binding"/>
    <property type="evidence" value="ECO:0007669"/>
    <property type="project" value="UniProtKB-KW"/>
</dbReference>
<organism evidence="2 3">
    <name type="scientific">Kaistella chaponensis</name>
    <dbReference type="NCBI Taxonomy" id="713588"/>
    <lineage>
        <taxon>Bacteria</taxon>
        <taxon>Pseudomonadati</taxon>
        <taxon>Bacteroidota</taxon>
        <taxon>Flavobacteriia</taxon>
        <taxon>Flavobacteriales</taxon>
        <taxon>Weeksellaceae</taxon>
        <taxon>Chryseobacterium group</taxon>
        <taxon>Kaistella</taxon>
    </lineage>
</organism>
<dbReference type="SUPFAM" id="SSF47413">
    <property type="entry name" value="lambda repressor-like DNA-binding domains"/>
    <property type="match status" value="1"/>
</dbReference>
<dbReference type="Gene3D" id="1.10.260.40">
    <property type="entry name" value="lambda repressor-like DNA-binding domains"/>
    <property type="match status" value="1"/>
</dbReference>
<dbReference type="InterPro" id="IPR001387">
    <property type="entry name" value="Cro/C1-type_HTH"/>
</dbReference>
<dbReference type="EMBL" id="FTOI01000010">
    <property type="protein sequence ID" value="SIS89745.1"/>
    <property type="molecule type" value="Genomic_DNA"/>
</dbReference>
<reference evidence="3" key="1">
    <citation type="submission" date="2017-01" db="EMBL/GenBank/DDBJ databases">
        <authorList>
            <person name="Varghese N."/>
            <person name="Submissions S."/>
        </authorList>
    </citation>
    <scope>NUCLEOTIDE SEQUENCE [LARGE SCALE GENOMIC DNA]</scope>
    <source>
        <strain evidence="3">DSM 23145</strain>
    </source>
</reference>
<evidence type="ECO:0000259" key="1">
    <source>
        <dbReference type="PROSITE" id="PS50943"/>
    </source>
</evidence>
<keyword evidence="3" id="KW-1185">Reference proteome</keyword>
<dbReference type="Proteomes" id="UP000185839">
    <property type="component" value="Unassembled WGS sequence"/>
</dbReference>
<dbReference type="Pfam" id="PF01381">
    <property type="entry name" value="HTH_3"/>
    <property type="match status" value="1"/>
</dbReference>
<dbReference type="OrthoDB" id="680449at2"/>
<evidence type="ECO:0000313" key="2">
    <source>
        <dbReference type="EMBL" id="SIS89745.1"/>
    </source>
</evidence>
<dbReference type="CDD" id="cd00093">
    <property type="entry name" value="HTH_XRE"/>
    <property type="match status" value="1"/>
</dbReference>
<dbReference type="RefSeq" id="WP_076387507.1">
    <property type="nucleotide sequence ID" value="NZ_FTOI01000010.1"/>
</dbReference>
<proteinExistence type="predicted"/>
<dbReference type="STRING" id="713588.SAMN05421789_11052"/>
<dbReference type="PROSITE" id="PS50943">
    <property type="entry name" value="HTH_CROC1"/>
    <property type="match status" value="1"/>
</dbReference>
<dbReference type="SMART" id="SM00530">
    <property type="entry name" value="HTH_XRE"/>
    <property type="match status" value="1"/>
</dbReference>